<comment type="caution">
    <text evidence="14">The sequence shown here is derived from an EMBL/GenBank/DDBJ whole genome shotgun (WGS) entry which is preliminary data.</text>
</comment>
<accession>A0ABR3PYS3</accession>
<feature type="domain" description="ELP1 first N-terminal beta-propeller" evidence="9">
    <location>
        <begin position="26"/>
        <end position="398"/>
    </location>
</feature>
<evidence type="ECO:0000259" key="11">
    <source>
        <dbReference type="Pfam" id="PF23878"/>
    </source>
</evidence>
<comment type="function">
    <text evidence="6">Component of the elongator complex which is required for multiple tRNA modifications, including mcm5U (5-methoxycarbonylmethyl uridine), mcm5s2U (5-methoxycarbonylmethyl-2-thiouridine), and ncm5U (5-carbamoylmethyl uridine). The elongator complex catalyzes formation of carboxymethyluridine in the wobble base at position 34 in tRNAs.</text>
</comment>
<comment type="similarity">
    <text evidence="2 6">Belongs to the ELP1/IKA1 family.</text>
</comment>
<comment type="pathway">
    <text evidence="1">tRNA modification; 5-methoxycarbonylmethyl-2-thiouridine-tRNA biosynthesis.</text>
</comment>
<feature type="coiled-coil region" evidence="7">
    <location>
        <begin position="1116"/>
        <end position="1143"/>
    </location>
</feature>
<dbReference type="InterPro" id="IPR015943">
    <property type="entry name" value="WD40/YVTN_repeat-like_dom_sf"/>
</dbReference>
<dbReference type="RefSeq" id="XP_069207560.1">
    <property type="nucleotide sequence ID" value="XM_069355489.1"/>
</dbReference>
<feature type="domain" description="ELP1 alpha-solenoid" evidence="12">
    <location>
        <begin position="729"/>
        <end position="924"/>
    </location>
</feature>
<keyword evidence="3 6" id="KW-0963">Cytoplasm</keyword>
<feature type="compositionally biased region" description="Basic residues" evidence="8">
    <location>
        <begin position="1199"/>
        <end position="1211"/>
    </location>
</feature>
<evidence type="ECO:0000259" key="10">
    <source>
        <dbReference type="Pfam" id="PF23797"/>
    </source>
</evidence>
<comment type="subcellular location">
    <subcellularLocation>
        <location evidence="6">Cytoplasm</location>
    </subcellularLocation>
    <subcellularLocation>
        <location evidence="6">Nucleus</location>
    </subcellularLocation>
</comment>
<dbReference type="PIRSF" id="PIRSF017233">
    <property type="entry name" value="IKAP"/>
    <property type="match status" value="1"/>
</dbReference>
<dbReference type="Pfam" id="PF23925">
    <property type="entry name" value="A-sol_ELP1"/>
    <property type="match status" value="1"/>
</dbReference>
<dbReference type="PANTHER" id="PTHR12747:SF0">
    <property type="entry name" value="ELONGATOR COMPLEX PROTEIN 1"/>
    <property type="match status" value="1"/>
</dbReference>
<keyword evidence="7" id="KW-0175">Coiled coil</keyword>
<dbReference type="Pfam" id="PF23936">
    <property type="entry name" value="HB_ELP1"/>
    <property type="match status" value="1"/>
</dbReference>
<dbReference type="Gene3D" id="1.25.40.470">
    <property type="match status" value="1"/>
</dbReference>
<name>A0ABR3PYS3_9TREE</name>
<keyword evidence="15" id="KW-1185">Reference proteome</keyword>
<evidence type="ECO:0000256" key="3">
    <source>
        <dbReference type="ARBA" id="ARBA00022490"/>
    </source>
</evidence>
<proteinExistence type="inferred from homology"/>
<reference evidence="14 15" key="1">
    <citation type="submission" date="2023-08" db="EMBL/GenBank/DDBJ databases">
        <title>Annotated Genome Sequence of Vanrija albida AlHP1.</title>
        <authorList>
            <person name="Herzog R."/>
        </authorList>
    </citation>
    <scope>NUCLEOTIDE SEQUENCE [LARGE SCALE GENOMIC DNA]</scope>
    <source>
        <strain evidence="14 15">AlHP1</strain>
    </source>
</reference>
<sequence length="1323" mass="145520">MRSLAPTTVQVASLDLTDAHSGAGQLAVDPESGTVYATIEKETDDGGLEVDIVRIEGLDDGAEFSEVIGSFSTPITAPFPLAPNAPQVLDLHFFPDDKSLIVILAGGDIATLQIESIDGGIGPAEVVGSIDSGVKAAAWSPDDEQLVLVTGEDNLVCMTRTFDTIYDGPLRSDDFGEDKFINVGWGSKSTQFHGSLGKAAALAAKAPAPAAPTSFSHTTDDALPRITFRGDASFFAVSSLDAYGGGVDGARRQVRIYSREASEGFTPKLSATSESIPGLEPALAWRPSGNVIASLVRYGYQGGGEGRRGRWDVAMLERNGLRHGGFELREDEATWEHGRIRDMAWNSDSEVLAVWIRRKEEDVVQLWTMNNYHYYLKQEIVPHWKGDRRFASIKWHPENPMALFLVDKDHVQVRTFVWDTYASRLPMPIDTGSVAVVDGKRLLVTPFRTQNVPPPMSSFQLGLPSQPVHVSVSPSDDSLAVLYASGLVQVWDLGVRLPEAGTSRLRHGGKVAEPKLRWERSLAPEDGEFIAKRVCLSGTGQVAALFFGDGEGGALLRTADANEIRSTSKMLPCVEHILWEAEAGWLVVEREGVLRSVDESSSILIHLCSSIVTVSVSAESRLVFALSQSGKLHAASLAQRDGTSLASAVTSYTTTPDFLIYTTSSQSSTYASLSSIARIVAGEEAAAIKDNEWETRRVERGSLAVVACPSSMSLVLQMPRGNLETIYPRPLVLAVVRSDILAGAYRAAFLTCRKHRLDLNILYDLAPEKFAASIGDFVAQIPEVDYLNLFVSQLNSSDSSRVLYPDLGRDSTRPAIPADKVNATCDSLRSILEKKDLVKYVETILTAHVCKVPPDYEAGLNVLLHLQAEHPYIVEESIKYIIFLSNVNRLYDVALGMYNFQLVLMIAQYSQKDPKEYLPFLRELRALETNEQRFRIDDHLGRRESALRNLKAAGPSRFEDASSYLSRYELYDEAFQLYKDEPEHLLVIYDLYGTYLYDRRDFYDAAIAYTFAGKPDRALKAFEKAHAWRELFTLAEKQLDKEGIASLVERVTEYLVSRGRHTEASQILMEYASDVDAAVDVLSRGAEFAEAYRLAARHSRNELVEKVIHPALDDAHEELSEVFEEIEGQLDKEMKRLAFLKKLRVEDPDTFYIVDNEPELENVDVATNATTVATAFTRYTVAPTTAFSQSTRMTGQTAKSKHRPSKKRAAGRKGTVDEYDYLVASLGRLVTRVDDKSAEAVPLLRQLALASADHRALAHELQAKVIAIRQRLGSSLDDAWADRPAILDGVESSGGMGLGGDVGLARALVRPSVGAWVGLGRLV</sequence>
<keyword evidence="4" id="KW-0819">tRNA processing</keyword>
<evidence type="ECO:0000256" key="6">
    <source>
        <dbReference type="PIRNR" id="PIRNR017233"/>
    </source>
</evidence>
<feature type="domain" description="ELP1 N-terminal second beta-propeller" evidence="10">
    <location>
        <begin position="436"/>
        <end position="703"/>
    </location>
</feature>
<dbReference type="GeneID" id="95988092"/>
<dbReference type="InterPro" id="IPR056165">
    <property type="entry name" value="Beta-prop_ELP1_2nd"/>
</dbReference>
<dbReference type="Pfam" id="PF23797">
    <property type="entry name" value="Beta-prop_ELP1_2nd"/>
    <property type="match status" value="1"/>
</dbReference>
<evidence type="ECO:0000313" key="15">
    <source>
        <dbReference type="Proteomes" id="UP001565368"/>
    </source>
</evidence>
<protein>
    <recommendedName>
        <fullName evidence="5 6">Elongator complex protein 1</fullName>
    </recommendedName>
</protein>
<dbReference type="SUPFAM" id="SSF69322">
    <property type="entry name" value="Tricorn protease domain 2"/>
    <property type="match status" value="1"/>
</dbReference>
<evidence type="ECO:0000313" key="14">
    <source>
        <dbReference type="EMBL" id="KAL1407616.1"/>
    </source>
</evidence>
<evidence type="ECO:0000259" key="13">
    <source>
        <dbReference type="Pfam" id="PF23936"/>
    </source>
</evidence>
<dbReference type="InterPro" id="IPR056164">
    <property type="entry name" value="Beta-prop_ELP1_1st"/>
</dbReference>
<dbReference type="Pfam" id="PF04762">
    <property type="entry name" value="Beta-prop_ELP1_1st"/>
    <property type="match status" value="1"/>
</dbReference>
<evidence type="ECO:0000256" key="1">
    <source>
        <dbReference type="ARBA" id="ARBA00005043"/>
    </source>
</evidence>
<dbReference type="InterPro" id="IPR056167">
    <property type="entry name" value="A-sol_ELP1"/>
</dbReference>
<dbReference type="Pfam" id="PF23878">
    <property type="entry name" value="TPR_ELP1"/>
    <property type="match status" value="1"/>
</dbReference>
<feature type="region of interest" description="Disordered" evidence="8">
    <location>
        <begin position="1190"/>
        <end position="1212"/>
    </location>
</feature>
<gene>
    <name evidence="14" type="primary">ELP1</name>
    <name evidence="14" type="ORF">Q8F55_007049</name>
</gene>
<dbReference type="Proteomes" id="UP001565368">
    <property type="component" value="Unassembled WGS sequence"/>
</dbReference>
<evidence type="ECO:0000256" key="5">
    <source>
        <dbReference type="ARBA" id="ARBA00029535"/>
    </source>
</evidence>
<evidence type="ECO:0000259" key="9">
    <source>
        <dbReference type="Pfam" id="PF04762"/>
    </source>
</evidence>
<evidence type="ECO:0000256" key="7">
    <source>
        <dbReference type="SAM" id="Coils"/>
    </source>
</evidence>
<dbReference type="EMBL" id="JBBXJM010000005">
    <property type="protein sequence ID" value="KAL1407616.1"/>
    <property type="molecule type" value="Genomic_DNA"/>
</dbReference>
<evidence type="ECO:0000256" key="4">
    <source>
        <dbReference type="ARBA" id="ARBA00022694"/>
    </source>
</evidence>
<evidence type="ECO:0000256" key="8">
    <source>
        <dbReference type="SAM" id="MobiDB-lite"/>
    </source>
</evidence>
<evidence type="ECO:0000259" key="12">
    <source>
        <dbReference type="Pfam" id="PF23925"/>
    </source>
</evidence>
<feature type="domain" description="ELP1 TPR" evidence="11">
    <location>
        <begin position="932"/>
        <end position="1093"/>
    </location>
</feature>
<dbReference type="InterPro" id="IPR056166">
    <property type="entry name" value="TPR_ELP1"/>
</dbReference>
<evidence type="ECO:0000256" key="2">
    <source>
        <dbReference type="ARBA" id="ARBA00006086"/>
    </source>
</evidence>
<dbReference type="Gene3D" id="2.130.10.10">
    <property type="entry name" value="YVTN repeat-like/Quinoprotein amine dehydrogenase"/>
    <property type="match status" value="1"/>
</dbReference>
<feature type="domain" description="ELP1 three-helical bundle" evidence="13">
    <location>
        <begin position="1103"/>
        <end position="1277"/>
    </location>
</feature>
<organism evidence="14 15">
    <name type="scientific">Vanrija albida</name>
    <dbReference type="NCBI Taxonomy" id="181172"/>
    <lineage>
        <taxon>Eukaryota</taxon>
        <taxon>Fungi</taxon>
        <taxon>Dikarya</taxon>
        <taxon>Basidiomycota</taxon>
        <taxon>Agaricomycotina</taxon>
        <taxon>Tremellomycetes</taxon>
        <taxon>Trichosporonales</taxon>
        <taxon>Trichosporonaceae</taxon>
        <taxon>Vanrija</taxon>
    </lineage>
</organism>
<dbReference type="PANTHER" id="PTHR12747">
    <property type="entry name" value="ELONGATOR COMPLEX PROTEIN 1"/>
    <property type="match status" value="1"/>
</dbReference>
<dbReference type="InterPro" id="IPR006849">
    <property type="entry name" value="Elp1"/>
</dbReference>
<dbReference type="InterPro" id="IPR056169">
    <property type="entry name" value="HB_ELP1"/>
</dbReference>
<keyword evidence="6" id="KW-0539">Nucleus</keyword>